<feature type="transmembrane region" description="Helical" evidence="5">
    <location>
        <begin position="171"/>
        <end position="197"/>
    </location>
</feature>
<reference evidence="7 8" key="1">
    <citation type="submission" date="2018-03" db="EMBL/GenBank/DDBJ databases">
        <title>Genomic Encyclopedia of Archaeal and Bacterial Type Strains, Phase II (KMG-II): from individual species to whole genera.</title>
        <authorList>
            <person name="Goeker M."/>
        </authorList>
    </citation>
    <scope>NUCLEOTIDE SEQUENCE [LARGE SCALE GENOMIC DNA]</scope>
    <source>
        <strain evidence="7 8">DSM 29318</strain>
    </source>
</reference>
<sequence>MALRQLLPLAGLSVRDPRAGMRGVLDLGLPVQHYWTAFLAVITLAAILVQGFFLLAPLPETVTAPDGTEAPLVLPNGLQTAAFVGGGLLLAAAVIHGLSRAAGGTGRFAEQTLALTWLQAIQIGLGLVALPVLVLLPGLAPLLEVAVFALVLWMLAGFTAVVQDFPSVGKVVVALVVGFFGLVLILSILLTALGLAAGGAVS</sequence>
<feature type="transmembrane region" description="Helical" evidence="5">
    <location>
        <begin position="78"/>
        <end position="102"/>
    </location>
</feature>
<keyword evidence="3 5" id="KW-1133">Transmembrane helix</keyword>
<feature type="domain" description="Yip1" evidence="6">
    <location>
        <begin position="14"/>
        <end position="187"/>
    </location>
</feature>
<feature type="transmembrane region" description="Helical" evidence="5">
    <location>
        <begin position="114"/>
        <end position="136"/>
    </location>
</feature>
<evidence type="ECO:0000313" key="8">
    <source>
        <dbReference type="Proteomes" id="UP000238801"/>
    </source>
</evidence>
<evidence type="ECO:0000256" key="4">
    <source>
        <dbReference type="ARBA" id="ARBA00023136"/>
    </source>
</evidence>
<dbReference type="OrthoDB" id="7872013at2"/>
<dbReference type="RefSeq" id="WP_106159642.1">
    <property type="nucleotide sequence ID" value="NZ_PVTT01000001.1"/>
</dbReference>
<accession>A0A2T0X8Q0</accession>
<proteinExistence type="predicted"/>
<protein>
    <submittedName>
        <fullName evidence="7">Yip1-like protein</fullName>
    </submittedName>
</protein>
<feature type="transmembrane region" description="Helical" evidence="5">
    <location>
        <begin position="34"/>
        <end position="58"/>
    </location>
</feature>
<evidence type="ECO:0000256" key="2">
    <source>
        <dbReference type="ARBA" id="ARBA00022692"/>
    </source>
</evidence>
<evidence type="ECO:0000256" key="3">
    <source>
        <dbReference type="ARBA" id="ARBA00022989"/>
    </source>
</evidence>
<evidence type="ECO:0000313" key="7">
    <source>
        <dbReference type="EMBL" id="PRY95244.1"/>
    </source>
</evidence>
<gene>
    <name evidence="7" type="ORF">BCF33_0861</name>
</gene>
<comment type="subcellular location">
    <subcellularLocation>
        <location evidence="1">Membrane</location>
        <topology evidence="1">Multi-pass membrane protein</topology>
    </subcellularLocation>
</comment>
<keyword evidence="8" id="KW-1185">Reference proteome</keyword>
<evidence type="ECO:0000259" key="6">
    <source>
        <dbReference type="Pfam" id="PF04893"/>
    </source>
</evidence>
<feature type="transmembrane region" description="Helical" evidence="5">
    <location>
        <begin position="142"/>
        <end position="162"/>
    </location>
</feature>
<name>A0A2T0X8Q0_9RHOB</name>
<evidence type="ECO:0000256" key="5">
    <source>
        <dbReference type="SAM" id="Phobius"/>
    </source>
</evidence>
<keyword evidence="4 5" id="KW-0472">Membrane</keyword>
<dbReference type="InterPro" id="IPR006977">
    <property type="entry name" value="Yip1_dom"/>
</dbReference>
<keyword evidence="2 5" id="KW-0812">Transmembrane</keyword>
<organism evidence="7 8">
    <name type="scientific">Hasllibacter halocynthiae</name>
    <dbReference type="NCBI Taxonomy" id="595589"/>
    <lineage>
        <taxon>Bacteria</taxon>
        <taxon>Pseudomonadati</taxon>
        <taxon>Pseudomonadota</taxon>
        <taxon>Alphaproteobacteria</taxon>
        <taxon>Rhodobacterales</taxon>
        <taxon>Roseobacteraceae</taxon>
        <taxon>Hasllibacter</taxon>
    </lineage>
</organism>
<dbReference type="EMBL" id="PVTT01000001">
    <property type="protein sequence ID" value="PRY95244.1"/>
    <property type="molecule type" value="Genomic_DNA"/>
</dbReference>
<dbReference type="AlphaFoldDB" id="A0A2T0X8Q0"/>
<evidence type="ECO:0000256" key="1">
    <source>
        <dbReference type="ARBA" id="ARBA00004141"/>
    </source>
</evidence>
<dbReference type="Pfam" id="PF04893">
    <property type="entry name" value="Yip1"/>
    <property type="match status" value="1"/>
</dbReference>
<comment type="caution">
    <text evidence="7">The sequence shown here is derived from an EMBL/GenBank/DDBJ whole genome shotgun (WGS) entry which is preliminary data.</text>
</comment>
<dbReference type="Proteomes" id="UP000238801">
    <property type="component" value="Unassembled WGS sequence"/>
</dbReference>
<dbReference type="GO" id="GO:0016020">
    <property type="term" value="C:membrane"/>
    <property type="evidence" value="ECO:0007669"/>
    <property type="project" value="UniProtKB-SubCell"/>
</dbReference>